<organism evidence="2 3">
    <name type="scientific">Kibdelosporangium lantanae</name>
    <dbReference type="NCBI Taxonomy" id="1497396"/>
    <lineage>
        <taxon>Bacteria</taxon>
        <taxon>Bacillati</taxon>
        <taxon>Actinomycetota</taxon>
        <taxon>Actinomycetes</taxon>
        <taxon>Pseudonocardiales</taxon>
        <taxon>Pseudonocardiaceae</taxon>
        <taxon>Kibdelosporangium</taxon>
    </lineage>
</organism>
<dbReference type="CDD" id="cd00093">
    <property type="entry name" value="HTH_XRE"/>
    <property type="match status" value="1"/>
</dbReference>
<dbReference type="Gene3D" id="1.10.260.40">
    <property type="entry name" value="lambda repressor-like DNA-binding domains"/>
    <property type="match status" value="1"/>
</dbReference>
<reference evidence="3" key="1">
    <citation type="journal article" date="2019" name="Int. J. Syst. Evol. Microbiol.">
        <title>The Global Catalogue of Microorganisms (GCM) 10K type strain sequencing project: providing services to taxonomists for standard genome sequencing and annotation.</title>
        <authorList>
            <consortium name="The Broad Institute Genomics Platform"/>
            <consortium name="The Broad Institute Genome Sequencing Center for Infectious Disease"/>
            <person name="Wu L."/>
            <person name="Ma J."/>
        </authorList>
    </citation>
    <scope>NUCLEOTIDE SEQUENCE [LARGE SCALE GENOMIC DNA]</scope>
    <source>
        <strain evidence="3">JCM 31486</strain>
    </source>
</reference>
<dbReference type="Proteomes" id="UP001597045">
    <property type="component" value="Unassembled WGS sequence"/>
</dbReference>
<accession>A0ABW3M7G8</accession>
<name>A0ABW3M7G8_9PSEU</name>
<dbReference type="SUPFAM" id="SSF47413">
    <property type="entry name" value="lambda repressor-like DNA-binding domains"/>
    <property type="match status" value="1"/>
</dbReference>
<dbReference type="SMART" id="SM00530">
    <property type="entry name" value="HTH_XRE"/>
    <property type="match status" value="1"/>
</dbReference>
<gene>
    <name evidence="2" type="ORF">ACFQ1S_14200</name>
</gene>
<dbReference type="PROSITE" id="PS50943">
    <property type="entry name" value="HTH_CROC1"/>
    <property type="match status" value="1"/>
</dbReference>
<keyword evidence="3" id="KW-1185">Reference proteome</keyword>
<proteinExistence type="predicted"/>
<feature type="domain" description="HTH cro/C1-type" evidence="1">
    <location>
        <begin position="16"/>
        <end position="70"/>
    </location>
</feature>
<protein>
    <submittedName>
        <fullName evidence="2">Multiprotein-bridging factor 1 family protein</fullName>
    </submittedName>
</protein>
<evidence type="ECO:0000313" key="3">
    <source>
        <dbReference type="Proteomes" id="UP001597045"/>
    </source>
</evidence>
<dbReference type="InterPro" id="IPR010982">
    <property type="entry name" value="Lambda_DNA-bd_dom_sf"/>
</dbReference>
<dbReference type="Pfam" id="PF13560">
    <property type="entry name" value="HTH_31"/>
    <property type="match status" value="1"/>
</dbReference>
<evidence type="ECO:0000259" key="1">
    <source>
        <dbReference type="PROSITE" id="PS50943"/>
    </source>
</evidence>
<dbReference type="EMBL" id="JBHTIS010000730">
    <property type="protein sequence ID" value="MFD1046622.1"/>
    <property type="molecule type" value="Genomic_DNA"/>
</dbReference>
<comment type="caution">
    <text evidence="2">The sequence shown here is derived from an EMBL/GenBank/DDBJ whole genome shotgun (WGS) entry which is preliminary data.</text>
</comment>
<feature type="non-terminal residue" evidence="2">
    <location>
        <position position="100"/>
    </location>
</feature>
<sequence length="100" mass="10521">MAEVELSAVRALGAALRQHRMSKGMSLRALARNVGLSAHGTLVDYEHGRRIPPEDLLVACEKVLDLFADVAGGAGLVLTCERHGSPSVTMSSTVNPAVIT</sequence>
<dbReference type="InterPro" id="IPR001387">
    <property type="entry name" value="Cro/C1-type_HTH"/>
</dbReference>
<evidence type="ECO:0000313" key="2">
    <source>
        <dbReference type="EMBL" id="MFD1046622.1"/>
    </source>
</evidence>